<dbReference type="InterPro" id="IPR014752">
    <property type="entry name" value="Arrestin-like_C"/>
</dbReference>
<dbReference type="Proteomes" id="UP001307889">
    <property type="component" value="Chromosome 4"/>
</dbReference>
<proteinExistence type="predicted"/>
<organism evidence="2 3">
    <name type="scientific">Nesidiocoris tenuis</name>
    <dbReference type="NCBI Taxonomy" id="355587"/>
    <lineage>
        <taxon>Eukaryota</taxon>
        <taxon>Metazoa</taxon>
        <taxon>Ecdysozoa</taxon>
        <taxon>Arthropoda</taxon>
        <taxon>Hexapoda</taxon>
        <taxon>Insecta</taxon>
        <taxon>Pterygota</taxon>
        <taxon>Neoptera</taxon>
        <taxon>Paraneoptera</taxon>
        <taxon>Hemiptera</taxon>
        <taxon>Heteroptera</taxon>
        <taxon>Panheteroptera</taxon>
        <taxon>Cimicomorpha</taxon>
        <taxon>Miridae</taxon>
        <taxon>Dicyphina</taxon>
        <taxon>Nesidiocoris</taxon>
    </lineage>
</organism>
<reference evidence="2 3" key="1">
    <citation type="submission" date="2023-09" db="EMBL/GenBank/DDBJ databases">
        <title>Nesidiocoris tenuis whole genome shotgun sequence.</title>
        <authorList>
            <person name="Shibata T."/>
            <person name="Shimoda M."/>
            <person name="Kobayashi T."/>
            <person name="Uehara T."/>
        </authorList>
    </citation>
    <scope>NUCLEOTIDE SEQUENCE [LARGE SCALE GENOMIC DNA]</scope>
    <source>
        <strain evidence="2 3">Japan</strain>
    </source>
</reference>
<evidence type="ECO:0000313" key="2">
    <source>
        <dbReference type="EMBL" id="BES93757.1"/>
    </source>
</evidence>
<name>A0ABN7ATM0_9HEMI</name>
<keyword evidence="3" id="KW-1185">Reference proteome</keyword>
<dbReference type="PANTHER" id="PTHR11188:SF17">
    <property type="entry name" value="FI21816P1"/>
    <property type="match status" value="1"/>
</dbReference>
<dbReference type="InterPro" id="IPR011022">
    <property type="entry name" value="Arrestin_C-like"/>
</dbReference>
<evidence type="ECO:0000313" key="3">
    <source>
        <dbReference type="Proteomes" id="UP001307889"/>
    </source>
</evidence>
<dbReference type="Gene3D" id="2.60.40.640">
    <property type="match status" value="2"/>
</dbReference>
<accession>A0ABN7ATM0</accession>
<sequence>MESLEIKLLGTREIHFCDSPVRGYVVANVKTPSIAAAALEIEFSGTYWFRNALGKYQSEIFASYRQDLYLNGVVGGFECGKYESPFAFFLEPTFPSSVACAGGSVQYKLVARCTYKLASCLATDHTIEETKYLSVIQLLDVEKLAVAHLGAIARQSGGNSWVTCCWRNSLDLYLRTKRRAYVCGEYILASVSIPNMTEIDDVELRLVQVVETILNRRYKTIISSKQLTYRPQRAAGWHDEQLRVPALPPSTFDKNMTISYCLELEAKRIRSYTASITLTIGSKPLEDLSIDSVILEKSFVFPGTVNLKEEAYAFIPSYPVYNFTDNSGNPSACAETDV</sequence>
<evidence type="ECO:0000259" key="1">
    <source>
        <dbReference type="SMART" id="SM01017"/>
    </source>
</evidence>
<dbReference type="InterPro" id="IPR014756">
    <property type="entry name" value="Ig_E-set"/>
</dbReference>
<dbReference type="EMBL" id="AP028912">
    <property type="protein sequence ID" value="BES93757.1"/>
    <property type="molecule type" value="Genomic_DNA"/>
</dbReference>
<protein>
    <submittedName>
        <fullName evidence="2">Arrestin domain containing</fullName>
    </submittedName>
</protein>
<dbReference type="SUPFAM" id="SSF81296">
    <property type="entry name" value="E set domains"/>
    <property type="match status" value="1"/>
</dbReference>
<gene>
    <name evidence="2" type="ORF">NTJ_06563</name>
</gene>
<dbReference type="Pfam" id="PF02752">
    <property type="entry name" value="Arrestin_C"/>
    <property type="match status" value="1"/>
</dbReference>
<dbReference type="InterPro" id="IPR050357">
    <property type="entry name" value="Arrestin_domain-protein"/>
</dbReference>
<dbReference type="PANTHER" id="PTHR11188">
    <property type="entry name" value="ARRESTIN DOMAIN CONTAINING PROTEIN"/>
    <property type="match status" value="1"/>
</dbReference>
<feature type="domain" description="Arrestin C-terminal-like" evidence="1">
    <location>
        <begin position="166"/>
        <end position="285"/>
    </location>
</feature>
<dbReference type="SMART" id="SM01017">
    <property type="entry name" value="Arrestin_C"/>
    <property type="match status" value="1"/>
</dbReference>